<dbReference type="PANTHER" id="PTHR30349:SF64">
    <property type="entry name" value="PROPHAGE INTEGRASE INTD-RELATED"/>
    <property type="match status" value="1"/>
</dbReference>
<dbReference type="RefSeq" id="WP_180567199.1">
    <property type="nucleotide sequence ID" value="NZ_JACCKB010000004.1"/>
</dbReference>
<evidence type="ECO:0000259" key="5">
    <source>
        <dbReference type="PROSITE" id="PS51898"/>
    </source>
</evidence>
<dbReference type="InterPro" id="IPR002104">
    <property type="entry name" value="Integrase_catalytic"/>
</dbReference>
<dbReference type="Gene3D" id="1.10.150.130">
    <property type="match status" value="1"/>
</dbReference>
<comment type="similarity">
    <text evidence="1">Belongs to the 'phage' integrase family.</text>
</comment>
<evidence type="ECO:0000256" key="2">
    <source>
        <dbReference type="ARBA" id="ARBA00022908"/>
    </source>
</evidence>
<keyword evidence="7" id="KW-1185">Reference proteome</keyword>
<dbReference type="Gene3D" id="1.10.443.10">
    <property type="entry name" value="Intergrase catalytic core"/>
    <property type="match status" value="1"/>
</dbReference>
<evidence type="ECO:0000256" key="4">
    <source>
        <dbReference type="ARBA" id="ARBA00023172"/>
    </source>
</evidence>
<dbReference type="InterPro" id="IPR010998">
    <property type="entry name" value="Integrase_recombinase_N"/>
</dbReference>
<keyword evidence="2" id="KW-0229">DNA integration</keyword>
<dbReference type="SUPFAM" id="SSF56349">
    <property type="entry name" value="DNA breaking-rejoining enzymes"/>
    <property type="match status" value="1"/>
</dbReference>
<name>A0A853HTR9_9GAMM</name>
<dbReference type="InterPro" id="IPR050090">
    <property type="entry name" value="Tyrosine_recombinase_XerCD"/>
</dbReference>
<gene>
    <name evidence="6" type="ORF">H0A36_04005</name>
</gene>
<proteinExistence type="inferred from homology"/>
<keyword evidence="3" id="KW-0238">DNA-binding</keyword>
<comment type="caution">
    <text evidence="6">The sequence shown here is derived from an EMBL/GenBank/DDBJ whole genome shotgun (WGS) entry which is preliminary data.</text>
</comment>
<evidence type="ECO:0000256" key="1">
    <source>
        <dbReference type="ARBA" id="ARBA00008857"/>
    </source>
</evidence>
<evidence type="ECO:0000313" key="7">
    <source>
        <dbReference type="Proteomes" id="UP000569732"/>
    </source>
</evidence>
<keyword evidence="4" id="KW-0233">DNA recombination</keyword>
<dbReference type="Pfam" id="PF00589">
    <property type="entry name" value="Phage_integrase"/>
    <property type="match status" value="1"/>
</dbReference>
<organism evidence="6 7">
    <name type="scientific">Spartinivicinus marinus</name>
    <dbReference type="NCBI Taxonomy" id="2994442"/>
    <lineage>
        <taxon>Bacteria</taxon>
        <taxon>Pseudomonadati</taxon>
        <taxon>Pseudomonadota</taxon>
        <taxon>Gammaproteobacteria</taxon>
        <taxon>Oceanospirillales</taxon>
        <taxon>Zooshikellaceae</taxon>
        <taxon>Spartinivicinus</taxon>
    </lineage>
</organism>
<feature type="non-terminal residue" evidence="6">
    <location>
        <position position="1"/>
    </location>
</feature>
<dbReference type="GO" id="GO:0003677">
    <property type="term" value="F:DNA binding"/>
    <property type="evidence" value="ECO:0007669"/>
    <property type="project" value="UniProtKB-KW"/>
</dbReference>
<evidence type="ECO:0000256" key="3">
    <source>
        <dbReference type="ARBA" id="ARBA00023125"/>
    </source>
</evidence>
<feature type="domain" description="Tyr recombinase" evidence="5">
    <location>
        <begin position="151"/>
        <end position="318"/>
    </location>
</feature>
<dbReference type="Proteomes" id="UP000569732">
    <property type="component" value="Unassembled WGS sequence"/>
</dbReference>
<accession>A0A853HTR9</accession>
<reference evidence="6 7" key="1">
    <citation type="submission" date="2020-07" db="EMBL/GenBank/DDBJ databases">
        <title>Endozoicomonas sp. nov., isolated from sediment.</title>
        <authorList>
            <person name="Gu T."/>
        </authorList>
    </citation>
    <scope>NUCLEOTIDE SEQUENCE [LARGE SCALE GENOMIC DNA]</scope>
    <source>
        <strain evidence="6 7">SM1973</strain>
    </source>
</reference>
<protein>
    <submittedName>
        <fullName evidence="6">Site-specific integrase</fullName>
    </submittedName>
</protein>
<dbReference type="PROSITE" id="PS51898">
    <property type="entry name" value="TYR_RECOMBINASE"/>
    <property type="match status" value="1"/>
</dbReference>
<dbReference type="InterPro" id="IPR013762">
    <property type="entry name" value="Integrase-like_cat_sf"/>
</dbReference>
<sequence>GQRWQVDVYINKNRVRENCATKAKAQAREAELLAVKAGNEENPQAPQQYKKLTLSELLELTTARYWTGTKSEVVQYKTGMQIIKLLGPSTLAADINLNTIDAFISSCKTEGNAPATINRKIAVLQKMLRYAHERGYISSMPRFERMKTRQGRIRYLSYEEEEQLLLLADKDLADFILLAIETGGRRSEIFKLKPQDILDNKIIFSDTKNGKTRSVPLTRKAKGVLQRRLESAGNLWPAQWTIDSITQAWAKLRKQMKLEHDTDFVFHCTRHTCATRLLRAGASLREVQHWLGHSNITQTAIYAHLEEDAYYSLAERLEEVRK</sequence>
<dbReference type="PANTHER" id="PTHR30349">
    <property type="entry name" value="PHAGE INTEGRASE-RELATED"/>
    <property type="match status" value="1"/>
</dbReference>
<dbReference type="CDD" id="cd00796">
    <property type="entry name" value="INT_Rci_Hp1_C"/>
    <property type="match status" value="1"/>
</dbReference>
<dbReference type="InterPro" id="IPR011010">
    <property type="entry name" value="DNA_brk_join_enz"/>
</dbReference>
<dbReference type="GO" id="GO:0006310">
    <property type="term" value="P:DNA recombination"/>
    <property type="evidence" value="ECO:0007669"/>
    <property type="project" value="UniProtKB-KW"/>
</dbReference>
<dbReference type="AlphaFoldDB" id="A0A853HTR9"/>
<dbReference type="EMBL" id="JACCKB010000004">
    <property type="protein sequence ID" value="NYZ65160.1"/>
    <property type="molecule type" value="Genomic_DNA"/>
</dbReference>
<evidence type="ECO:0000313" key="6">
    <source>
        <dbReference type="EMBL" id="NYZ65160.1"/>
    </source>
</evidence>
<dbReference type="GO" id="GO:0015074">
    <property type="term" value="P:DNA integration"/>
    <property type="evidence" value="ECO:0007669"/>
    <property type="project" value="UniProtKB-KW"/>
</dbReference>